<dbReference type="STRING" id="240176.A8NDR0"/>
<feature type="transmembrane region" description="Helical" evidence="2">
    <location>
        <begin position="121"/>
        <end position="144"/>
    </location>
</feature>
<keyword evidence="5" id="KW-1185">Reference proteome</keyword>
<feature type="region of interest" description="Disordered" evidence="1">
    <location>
        <begin position="820"/>
        <end position="847"/>
    </location>
</feature>
<dbReference type="InterPro" id="IPR045338">
    <property type="entry name" value="DUF6535"/>
</dbReference>
<reference evidence="4 5" key="1">
    <citation type="journal article" date="2010" name="Proc. Natl. Acad. Sci. U.S.A.">
        <title>Insights into evolution of multicellular fungi from the assembled chromosomes of the mushroom Coprinopsis cinerea (Coprinus cinereus).</title>
        <authorList>
            <person name="Stajich J.E."/>
            <person name="Wilke S.K."/>
            <person name="Ahren D."/>
            <person name="Au C.H."/>
            <person name="Birren B.W."/>
            <person name="Borodovsky M."/>
            <person name="Burns C."/>
            <person name="Canback B."/>
            <person name="Casselton L.A."/>
            <person name="Cheng C.K."/>
            <person name="Deng J."/>
            <person name="Dietrich F.S."/>
            <person name="Fargo D.C."/>
            <person name="Farman M.L."/>
            <person name="Gathman A.C."/>
            <person name="Goldberg J."/>
            <person name="Guigo R."/>
            <person name="Hoegger P.J."/>
            <person name="Hooker J.B."/>
            <person name="Huggins A."/>
            <person name="James T.Y."/>
            <person name="Kamada T."/>
            <person name="Kilaru S."/>
            <person name="Kodira C."/>
            <person name="Kues U."/>
            <person name="Kupfer D."/>
            <person name="Kwan H.S."/>
            <person name="Lomsadze A."/>
            <person name="Li W."/>
            <person name="Lilly W.W."/>
            <person name="Ma L.J."/>
            <person name="Mackey A.J."/>
            <person name="Manning G."/>
            <person name="Martin F."/>
            <person name="Muraguchi H."/>
            <person name="Natvig D.O."/>
            <person name="Palmerini H."/>
            <person name="Ramesh M.A."/>
            <person name="Rehmeyer C.J."/>
            <person name="Roe B.A."/>
            <person name="Shenoy N."/>
            <person name="Stanke M."/>
            <person name="Ter-Hovhannisyan V."/>
            <person name="Tunlid A."/>
            <person name="Velagapudi R."/>
            <person name="Vision T.J."/>
            <person name="Zeng Q."/>
            <person name="Zolan M.E."/>
            <person name="Pukkila P.J."/>
        </authorList>
    </citation>
    <scope>NUCLEOTIDE SEQUENCE [LARGE SCALE GENOMIC DNA]</scope>
    <source>
        <strain evidence="5">Okayama-7 / 130 / ATCC MYA-4618 / FGSC 9003</strain>
    </source>
</reference>
<dbReference type="HOGENOM" id="CLU_279269_0_0_1"/>
<proteinExistence type="predicted"/>
<gene>
    <name evidence="4" type="ORF">CC1G_10682</name>
</gene>
<protein>
    <recommendedName>
        <fullName evidence="3">DUF6535 domain-containing protein</fullName>
    </recommendedName>
</protein>
<feature type="domain" description="DUF6535" evidence="3">
    <location>
        <begin position="27"/>
        <end position="201"/>
    </location>
</feature>
<dbReference type="AlphaFoldDB" id="A8NDR0"/>
<feature type="transmembrane region" description="Helical" evidence="2">
    <location>
        <begin position="175"/>
        <end position="198"/>
    </location>
</feature>
<name>A8NDR0_COPC7</name>
<feature type="compositionally biased region" description="Polar residues" evidence="1">
    <location>
        <begin position="874"/>
        <end position="883"/>
    </location>
</feature>
<dbReference type="InParanoid" id="A8NDR0"/>
<feature type="transmembrane region" description="Helical" evidence="2">
    <location>
        <begin position="286"/>
        <end position="308"/>
    </location>
</feature>
<dbReference type="Pfam" id="PF20153">
    <property type="entry name" value="DUF6535"/>
    <property type="match status" value="1"/>
</dbReference>
<comment type="caution">
    <text evidence="4">The sequence shown here is derived from an EMBL/GenBank/DDBJ whole genome shotgun (WGS) entry which is preliminary data.</text>
</comment>
<accession>A8NDR0</accession>
<keyword evidence="2" id="KW-0812">Transmembrane</keyword>
<dbReference type="OrthoDB" id="3219854at2759"/>
<feature type="transmembrane region" description="Helical" evidence="2">
    <location>
        <begin position="49"/>
        <end position="66"/>
    </location>
</feature>
<dbReference type="KEGG" id="cci:CC1G_10682"/>
<evidence type="ECO:0000313" key="4">
    <source>
        <dbReference type="EMBL" id="EAU88986.2"/>
    </source>
</evidence>
<dbReference type="Proteomes" id="UP000001861">
    <property type="component" value="Unassembled WGS sequence"/>
</dbReference>
<evidence type="ECO:0000259" key="3">
    <source>
        <dbReference type="Pfam" id="PF20153"/>
    </source>
</evidence>
<dbReference type="eggNOG" id="ENOG502SN69">
    <property type="taxonomic scope" value="Eukaryota"/>
</dbReference>
<keyword evidence="2" id="KW-0472">Membrane</keyword>
<dbReference type="GeneID" id="6009323"/>
<dbReference type="RefSeq" id="XP_001832833.2">
    <property type="nucleotide sequence ID" value="XM_001832781.2"/>
</dbReference>
<dbReference type="VEuPathDB" id="FungiDB:CC1G_10682"/>
<feature type="region of interest" description="Disordered" evidence="1">
    <location>
        <begin position="863"/>
        <end position="902"/>
    </location>
</feature>
<organism evidence="4 5">
    <name type="scientific">Coprinopsis cinerea (strain Okayama-7 / 130 / ATCC MYA-4618 / FGSC 9003)</name>
    <name type="common">Inky cap fungus</name>
    <name type="synonym">Hormographiella aspergillata</name>
    <dbReference type="NCBI Taxonomy" id="240176"/>
    <lineage>
        <taxon>Eukaryota</taxon>
        <taxon>Fungi</taxon>
        <taxon>Dikarya</taxon>
        <taxon>Basidiomycota</taxon>
        <taxon>Agaricomycotina</taxon>
        <taxon>Agaricomycetes</taxon>
        <taxon>Agaricomycetidae</taxon>
        <taxon>Agaricales</taxon>
        <taxon>Agaricineae</taxon>
        <taxon>Psathyrellaceae</taxon>
        <taxon>Coprinopsis</taxon>
    </lineage>
</organism>
<keyword evidence="2" id="KW-1133">Transmembrane helix</keyword>
<evidence type="ECO:0000313" key="5">
    <source>
        <dbReference type="Proteomes" id="UP000001861"/>
    </source>
</evidence>
<sequence length="1129" mass="127837">MAQAARPWTSEDPLQFPIPNEEKTLKDCRKLVEKLDTVKCEAWKDEIQNLLLFAGLFSAIVTGFSVEATKSLQDSPDDISIQLLARITSQLDESLNATGSIRPIPRIPSFAQPANATRVNILWSVSLTLSLGVATISILCLQWLREYQRQDPSRPDEDALASRYVREESLKMWRVPLIISILPIILLTGLALFLIGLVDYFHAMSPLAGWILSGFVGLTLLILVVTTVLPAVYDFWIISSTGFRVNPAHCAYRSPQAWAVSILCSAFVAALSSIDKVLGRMAVWKYMKAFINFLWFILWSDMQAFYYVATWPFKAPVRAIAWLFSTEPRPEGRRDAYSVGKVRSLPNWLAYDAWWRNQLRVDYITAICSLAREHQGTDNLILFAAYYCIRDMASMSGLERATWGLLGGAHSLNTERVFSQKLHVAKDWVMFAVGSELFSGKYSMRSIGEWECRHLLELFVRLTPVLVEEYTQQSIFPTIFQNPALLMWKDPPLPSDLRIRLFACFEKFLSVRPSQEDPGNRDTTGSAAAPTTESVASKLLLDSTLALITTFLLDPIPEIYDTRAQISEIVRAGFTALSQQQGFGDFYLYCLHPWEQARYIPDPSATVDTALMLDPHMLDVVVEMEEFWKFLHRYVKGQQGRKWSRKERRDWASFLSRVRIESVPRSSWVDFSDVLESETLSKGFELTMVRPVLRAIGLLVLGSDGSDTDPLTDSPDVQVPTRVDAGFHVLIRFYRYRRSEVGARHLMYNFHKHCLYSWTLPSNEAAVINSRDFLRLSESFKTFVNITLRARWMRTSWDYEQRLKRLYTLLDLPPPIQLFSTHRRGRSRNSRVSSTTRRRRSISNRRSTLSSIGLEAFPTREASSSMGEVIRSEPISSFPPTTQHSRHSATNRSSSQQEAPLEPLTFPRFRDAQRDAWSVSGDDDPLPGEPARTHLSLSISSVPSSLRTWASERVQYPGPNRRRGREPYNPWGIGWRTYNLSRSGSSAPSIGDDDRPAGRGRFHLSAALQDTQFPALDGPASLRQPRVQARLSQPRFLAPQPLAALAVIPTQVAHVDAVLLHLSEAVGGKLQHRYPHCHWIRAQIMKPIPEWLRFSARIGAAGLTTALMEGRKGDVQELAPDVVEDPGQA</sequence>
<evidence type="ECO:0000256" key="1">
    <source>
        <dbReference type="SAM" id="MobiDB-lite"/>
    </source>
</evidence>
<evidence type="ECO:0000256" key="2">
    <source>
        <dbReference type="SAM" id="Phobius"/>
    </source>
</evidence>
<dbReference type="EMBL" id="AACS02000002">
    <property type="protein sequence ID" value="EAU88986.2"/>
    <property type="molecule type" value="Genomic_DNA"/>
</dbReference>
<feature type="transmembrane region" description="Helical" evidence="2">
    <location>
        <begin position="210"/>
        <end position="236"/>
    </location>
</feature>